<accession>A0A7C3YUI5</accession>
<feature type="coiled-coil region" evidence="1">
    <location>
        <begin position="19"/>
        <end position="53"/>
    </location>
</feature>
<evidence type="ECO:0000256" key="1">
    <source>
        <dbReference type="SAM" id="Coils"/>
    </source>
</evidence>
<name>A0A7C3YUI5_UNCW3</name>
<organism evidence="2">
    <name type="scientific">candidate division WOR-3 bacterium</name>
    <dbReference type="NCBI Taxonomy" id="2052148"/>
    <lineage>
        <taxon>Bacteria</taxon>
        <taxon>Bacteria division WOR-3</taxon>
    </lineage>
</organism>
<protein>
    <submittedName>
        <fullName evidence="2">Uncharacterized protein</fullName>
    </submittedName>
</protein>
<sequence>MIPVTIRKYKREEGKVVKIVEKEREQNLIVKDLQELNERIKELPAEKDELSSVLIKEGIATKEIVKTEMIAQVYDTQLAKMKWGNIFLFVGKNKEILAYLEKRVYELIEIKEFVSGLEK</sequence>
<dbReference type="EMBL" id="DTMQ01000027">
    <property type="protein sequence ID" value="HGE99255.1"/>
    <property type="molecule type" value="Genomic_DNA"/>
</dbReference>
<gene>
    <name evidence="2" type="ORF">ENX07_04205</name>
</gene>
<comment type="caution">
    <text evidence="2">The sequence shown here is derived from an EMBL/GenBank/DDBJ whole genome shotgun (WGS) entry which is preliminary data.</text>
</comment>
<proteinExistence type="predicted"/>
<dbReference type="AlphaFoldDB" id="A0A7C3YUI5"/>
<evidence type="ECO:0000313" key="2">
    <source>
        <dbReference type="EMBL" id="HGE99255.1"/>
    </source>
</evidence>
<reference evidence="2" key="1">
    <citation type="journal article" date="2020" name="mSystems">
        <title>Genome- and Community-Level Interaction Insights into Carbon Utilization and Element Cycling Functions of Hydrothermarchaeota in Hydrothermal Sediment.</title>
        <authorList>
            <person name="Zhou Z."/>
            <person name="Liu Y."/>
            <person name="Xu W."/>
            <person name="Pan J."/>
            <person name="Luo Z.H."/>
            <person name="Li M."/>
        </authorList>
    </citation>
    <scope>NUCLEOTIDE SEQUENCE [LARGE SCALE GENOMIC DNA]</scope>
    <source>
        <strain evidence="2">SpSt-906</strain>
    </source>
</reference>
<keyword evidence="1" id="KW-0175">Coiled coil</keyword>